<protein>
    <submittedName>
        <fullName evidence="2">Uncharacterized protein</fullName>
    </submittedName>
</protein>
<dbReference type="AlphaFoldDB" id="A0A060Y344"/>
<dbReference type="PaxDb" id="8022-A0A060Y344"/>
<name>A0A060Y344_ONCMY</name>
<evidence type="ECO:0000313" key="3">
    <source>
        <dbReference type="Proteomes" id="UP000193380"/>
    </source>
</evidence>
<reference evidence="2 3" key="1">
    <citation type="journal article" date="2014" name="Nat. Commun.">
        <title>The rainbow trout genome provides novel insights into evolution after whole-genome duplication in vertebrates.</title>
        <authorList>
            <person name="Berthelot C."/>
            <person name="Brunet F."/>
            <person name="Chalopin D."/>
            <person name="Juanchich A."/>
            <person name="Bernard M."/>
            <person name="Noel B."/>
            <person name="Bento P."/>
            <person name="Da Silva C."/>
            <person name="Labadie K."/>
            <person name="Alberti A."/>
            <person name="Aury J.M."/>
            <person name="Louis A."/>
            <person name="Dehais P."/>
            <person name="Bardou P."/>
            <person name="Montfort J."/>
            <person name="Klopp C."/>
            <person name="Cabau C."/>
            <person name="Gaspin C."/>
            <person name="Thorgaard G.H."/>
            <person name="Boussaha M."/>
            <person name="Quillet E."/>
            <person name="Guyomard R."/>
            <person name="Galiana D."/>
            <person name="Bobe J."/>
            <person name="Volff J.N."/>
            <person name="Genet C."/>
            <person name="Wincker P."/>
            <person name="Jaillon O."/>
            <person name="Roest Crollius H."/>
            <person name="Guiguen Y."/>
        </authorList>
    </citation>
    <scope>NUCLEOTIDE SEQUENCE [LARGE SCALE GENOMIC DNA]</scope>
</reference>
<organism evidence="2 3">
    <name type="scientific">Oncorhynchus mykiss</name>
    <name type="common">Rainbow trout</name>
    <name type="synonym">Salmo gairdneri</name>
    <dbReference type="NCBI Taxonomy" id="8022"/>
    <lineage>
        <taxon>Eukaryota</taxon>
        <taxon>Metazoa</taxon>
        <taxon>Chordata</taxon>
        <taxon>Craniata</taxon>
        <taxon>Vertebrata</taxon>
        <taxon>Euteleostomi</taxon>
        <taxon>Actinopterygii</taxon>
        <taxon>Neopterygii</taxon>
        <taxon>Teleostei</taxon>
        <taxon>Protacanthopterygii</taxon>
        <taxon>Salmoniformes</taxon>
        <taxon>Salmonidae</taxon>
        <taxon>Salmoninae</taxon>
        <taxon>Oncorhynchus</taxon>
    </lineage>
</organism>
<proteinExistence type="predicted"/>
<evidence type="ECO:0000313" key="2">
    <source>
        <dbReference type="EMBL" id="CDQ83615.1"/>
    </source>
</evidence>
<dbReference type="Proteomes" id="UP000193380">
    <property type="component" value="Chromosome 22"/>
</dbReference>
<gene>
    <name evidence="2" type="ORF">GSONMT00058855001</name>
</gene>
<feature type="compositionally biased region" description="Polar residues" evidence="1">
    <location>
        <begin position="24"/>
        <end position="51"/>
    </location>
</feature>
<sequence>MLLWTALKDQTKNCASRRVWRATPRSTTTTMGSLQKNTTENEGPLLSSSPQEAGFIGFMRSLRGRDQGKRKEEL</sequence>
<dbReference type="EMBL" id="FR906216">
    <property type="protein sequence ID" value="CDQ83615.1"/>
    <property type="molecule type" value="Genomic_DNA"/>
</dbReference>
<evidence type="ECO:0000256" key="1">
    <source>
        <dbReference type="SAM" id="MobiDB-lite"/>
    </source>
</evidence>
<feature type="region of interest" description="Disordered" evidence="1">
    <location>
        <begin position="23"/>
        <end position="53"/>
    </location>
</feature>
<accession>A0A060Y344</accession>